<dbReference type="AlphaFoldDB" id="A0A0D3I526"/>
<dbReference type="HOGENOM" id="CLU_021322_4_3_1"/>
<dbReference type="PaxDb" id="2903-EOD06361"/>
<keyword evidence="5" id="KW-1185">Reference proteome</keyword>
<dbReference type="CDD" id="cd18097">
    <property type="entry name" value="SpoU-like"/>
    <property type="match status" value="1"/>
</dbReference>
<evidence type="ECO:0000313" key="4">
    <source>
        <dbReference type="EnsemblProtists" id="EOD06361"/>
    </source>
</evidence>
<keyword evidence="1" id="KW-0489">Methyltransferase</keyword>
<dbReference type="Proteomes" id="UP000013827">
    <property type="component" value="Unassembled WGS sequence"/>
</dbReference>
<dbReference type="InterPro" id="IPR004441">
    <property type="entry name" value="rRNA_MeTrfase_TrmH"/>
</dbReference>
<evidence type="ECO:0000313" key="5">
    <source>
        <dbReference type="Proteomes" id="UP000013827"/>
    </source>
</evidence>
<proteinExistence type="predicted"/>
<feature type="domain" description="tRNA/rRNA methyltransferase SpoU type" evidence="3">
    <location>
        <begin position="5"/>
        <end position="147"/>
    </location>
</feature>
<dbReference type="GO" id="GO:0003723">
    <property type="term" value="F:RNA binding"/>
    <property type="evidence" value="ECO:0007669"/>
    <property type="project" value="InterPro"/>
</dbReference>
<sequence>GRFPLTLVLDNIRSAHNVGSLLRAAEAARVESVHLCGITPAPPHASVLKTALGAAEYVPHERSPSTLATVRGLQARGVAVWAAETCPGRSVDLREAALPQPLALVLGNELIGVDTQVLDACDGVVSIPMFGVKNSINVGTAGAIVLWEALRQ</sequence>
<reference evidence="4" key="2">
    <citation type="submission" date="2024-10" db="UniProtKB">
        <authorList>
            <consortium name="EnsemblProtists"/>
        </authorList>
    </citation>
    <scope>IDENTIFICATION</scope>
</reference>
<protein>
    <recommendedName>
        <fullName evidence="3">tRNA/rRNA methyltransferase SpoU type domain-containing protein</fullName>
    </recommendedName>
</protein>
<evidence type="ECO:0000256" key="1">
    <source>
        <dbReference type="ARBA" id="ARBA00022603"/>
    </source>
</evidence>
<dbReference type="InterPro" id="IPR001537">
    <property type="entry name" value="SpoU_MeTrfase"/>
</dbReference>
<dbReference type="GO" id="GO:0032259">
    <property type="term" value="P:methylation"/>
    <property type="evidence" value="ECO:0007669"/>
    <property type="project" value="UniProtKB-KW"/>
</dbReference>
<dbReference type="RefSeq" id="XP_005758790.1">
    <property type="nucleotide sequence ID" value="XM_005758733.1"/>
</dbReference>
<dbReference type="Pfam" id="PF00588">
    <property type="entry name" value="SpoU_methylase"/>
    <property type="match status" value="1"/>
</dbReference>
<dbReference type="EnsemblProtists" id="EOD06361">
    <property type="protein sequence ID" value="EOD06361"/>
    <property type="gene ID" value="EMIHUDRAFT_43373"/>
</dbReference>
<dbReference type="GO" id="GO:0005829">
    <property type="term" value="C:cytosol"/>
    <property type="evidence" value="ECO:0007669"/>
    <property type="project" value="TreeGrafter"/>
</dbReference>
<dbReference type="InterPro" id="IPR029028">
    <property type="entry name" value="Alpha/beta_knot_MTases"/>
</dbReference>
<name>A0A0D3I526_EMIH1</name>
<dbReference type="OMA" id="NNIRSAW"/>
<dbReference type="STRING" id="2903.R1D635"/>
<accession>A0A0D3I526</accession>
<dbReference type="PANTHER" id="PTHR46429:SF1">
    <property type="entry name" value="23S RRNA (GUANOSINE-2'-O-)-METHYLTRANSFERASE RLMB"/>
    <property type="match status" value="1"/>
</dbReference>
<dbReference type="SUPFAM" id="SSF75217">
    <property type="entry name" value="alpha/beta knot"/>
    <property type="match status" value="1"/>
</dbReference>
<dbReference type="Gene3D" id="3.40.1280.10">
    <property type="match status" value="1"/>
</dbReference>
<evidence type="ECO:0000259" key="3">
    <source>
        <dbReference type="Pfam" id="PF00588"/>
    </source>
</evidence>
<keyword evidence="2" id="KW-0808">Transferase</keyword>
<reference evidence="5" key="1">
    <citation type="journal article" date="2013" name="Nature">
        <title>Pan genome of the phytoplankton Emiliania underpins its global distribution.</title>
        <authorList>
            <person name="Read B.A."/>
            <person name="Kegel J."/>
            <person name="Klute M.J."/>
            <person name="Kuo A."/>
            <person name="Lefebvre S.C."/>
            <person name="Maumus F."/>
            <person name="Mayer C."/>
            <person name="Miller J."/>
            <person name="Monier A."/>
            <person name="Salamov A."/>
            <person name="Young J."/>
            <person name="Aguilar M."/>
            <person name="Claverie J.M."/>
            <person name="Frickenhaus S."/>
            <person name="Gonzalez K."/>
            <person name="Herman E.K."/>
            <person name="Lin Y.C."/>
            <person name="Napier J."/>
            <person name="Ogata H."/>
            <person name="Sarno A.F."/>
            <person name="Shmutz J."/>
            <person name="Schroeder D."/>
            <person name="de Vargas C."/>
            <person name="Verret F."/>
            <person name="von Dassow P."/>
            <person name="Valentin K."/>
            <person name="Van de Peer Y."/>
            <person name="Wheeler G."/>
            <person name="Dacks J.B."/>
            <person name="Delwiche C.F."/>
            <person name="Dyhrman S.T."/>
            <person name="Glockner G."/>
            <person name="John U."/>
            <person name="Richards T."/>
            <person name="Worden A.Z."/>
            <person name="Zhang X."/>
            <person name="Grigoriev I.V."/>
            <person name="Allen A.E."/>
            <person name="Bidle K."/>
            <person name="Borodovsky M."/>
            <person name="Bowler C."/>
            <person name="Brownlee C."/>
            <person name="Cock J.M."/>
            <person name="Elias M."/>
            <person name="Gladyshev V.N."/>
            <person name="Groth M."/>
            <person name="Guda C."/>
            <person name="Hadaegh A."/>
            <person name="Iglesias-Rodriguez M.D."/>
            <person name="Jenkins J."/>
            <person name="Jones B.M."/>
            <person name="Lawson T."/>
            <person name="Leese F."/>
            <person name="Lindquist E."/>
            <person name="Lobanov A."/>
            <person name="Lomsadze A."/>
            <person name="Malik S.B."/>
            <person name="Marsh M.E."/>
            <person name="Mackinder L."/>
            <person name="Mock T."/>
            <person name="Mueller-Roeber B."/>
            <person name="Pagarete A."/>
            <person name="Parker M."/>
            <person name="Probert I."/>
            <person name="Quesneville H."/>
            <person name="Raines C."/>
            <person name="Rensing S.A."/>
            <person name="Riano-Pachon D.M."/>
            <person name="Richier S."/>
            <person name="Rokitta S."/>
            <person name="Shiraiwa Y."/>
            <person name="Soanes D.M."/>
            <person name="van der Giezen M."/>
            <person name="Wahlund T.M."/>
            <person name="Williams B."/>
            <person name="Wilson W."/>
            <person name="Wolfe G."/>
            <person name="Wurch L.L."/>
        </authorList>
    </citation>
    <scope>NUCLEOTIDE SEQUENCE</scope>
</reference>
<dbReference type="InterPro" id="IPR029026">
    <property type="entry name" value="tRNA_m1G_MTases_N"/>
</dbReference>
<organism evidence="4 5">
    <name type="scientific">Emiliania huxleyi (strain CCMP1516)</name>
    <dbReference type="NCBI Taxonomy" id="280463"/>
    <lineage>
        <taxon>Eukaryota</taxon>
        <taxon>Haptista</taxon>
        <taxon>Haptophyta</taxon>
        <taxon>Prymnesiophyceae</taxon>
        <taxon>Isochrysidales</taxon>
        <taxon>Noelaerhabdaceae</taxon>
        <taxon>Emiliania</taxon>
    </lineage>
</organism>
<dbReference type="PANTHER" id="PTHR46429">
    <property type="entry name" value="23S RRNA (GUANOSINE-2'-O-)-METHYLTRANSFERASE RLMB"/>
    <property type="match status" value="1"/>
</dbReference>
<dbReference type="eggNOG" id="ENOG502S9NJ">
    <property type="taxonomic scope" value="Eukaryota"/>
</dbReference>
<dbReference type="GeneID" id="17252554"/>
<dbReference type="KEGG" id="ehx:EMIHUDRAFT_43373"/>
<dbReference type="GO" id="GO:0006396">
    <property type="term" value="P:RNA processing"/>
    <property type="evidence" value="ECO:0007669"/>
    <property type="project" value="InterPro"/>
</dbReference>
<dbReference type="GO" id="GO:0008173">
    <property type="term" value="F:RNA methyltransferase activity"/>
    <property type="evidence" value="ECO:0007669"/>
    <property type="project" value="InterPro"/>
</dbReference>
<evidence type="ECO:0000256" key="2">
    <source>
        <dbReference type="ARBA" id="ARBA00022679"/>
    </source>
</evidence>